<feature type="domain" description="DUF2828" evidence="1">
    <location>
        <begin position="72"/>
        <end position="421"/>
    </location>
</feature>
<dbReference type="InterPro" id="IPR011205">
    <property type="entry name" value="UCP015417_vWA"/>
</dbReference>
<reference evidence="3 4" key="1">
    <citation type="submission" date="2018-10" db="EMBL/GenBank/DDBJ databases">
        <title>A high-quality apple genome assembly.</title>
        <authorList>
            <person name="Hu J."/>
        </authorList>
    </citation>
    <scope>NUCLEOTIDE SEQUENCE [LARGE SCALE GENOMIC DNA]</scope>
    <source>
        <strain evidence="4">cv. HFTH1</strain>
        <tissue evidence="3">Young leaf</tissue>
    </source>
</reference>
<evidence type="ECO:0008006" key="5">
    <source>
        <dbReference type="Google" id="ProtNLM"/>
    </source>
</evidence>
<feature type="domain" description="DUF2828" evidence="1">
    <location>
        <begin position="1238"/>
        <end position="1492"/>
    </location>
</feature>
<dbReference type="EMBL" id="RDQH01000332">
    <property type="protein sequence ID" value="RXH96324.1"/>
    <property type="molecule type" value="Genomic_DNA"/>
</dbReference>
<protein>
    <recommendedName>
        <fullName evidence="5">VWFA domain-containing protein</fullName>
    </recommendedName>
</protein>
<dbReference type="Proteomes" id="UP000290289">
    <property type="component" value="Chromosome 6"/>
</dbReference>
<dbReference type="PANTHER" id="PTHR31373">
    <property type="entry name" value="OS06G0652100 PROTEIN"/>
    <property type="match status" value="1"/>
</dbReference>
<feature type="domain" description="DUF7788" evidence="2">
    <location>
        <begin position="1006"/>
        <end position="1189"/>
    </location>
</feature>
<keyword evidence="4" id="KW-1185">Reference proteome</keyword>
<name>A0A498JR56_MALDO</name>
<dbReference type="Pfam" id="PF11443">
    <property type="entry name" value="DUF2828"/>
    <property type="match status" value="3"/>
</dbReference>
<evidence type="ECO:0000259" key="2">
    <source>
        <dbReference type="Pfam" id="PF25043"/>
    </source>
</evidence>
<gene>
    <name evidence="3" type="ORF">DVH24_008828</name>
</gene>
<feature type="domain" description="DUF7788" evidence="2">
    <location>
        <begin position="1566"/>
        <end position="1753"/>
    </location>
</feature>
<feature type="domain" description="DUF2828" evidence="1">
    <location>
        <begin position="672"/>
        <end position="932"/>
    </location>
</feature>
<dbReference type="InterPro" id="IPR058580">
    <property type="entry name" value="DUF2828"/>
</dbReference>
<accession>A0A498JR56</accession>
<dbReference type="InterPro" id="IPR056690">
    <property type="entry name" value="DUF7788"/>
</dbReference>
<organism evidence="3 4">
    <name type="scientific">Malus domestica</name>
    <name type="common">Apple</name>
    <name type="synonym">Pyrus malus</name>
    <dbReference type="NCBI Taxonomy" id="3750"/>
    <lineage>
        <taxon>Eukaryota</taxon>
        <taxon>Viridiplantae</taxon>
        <taxon>Streptophyta</taxon>
        <taxon>Embryophyta</taxon>
        <taxon>Tracheophyta</taxon>
        <taxon>Spermatophyta</taxon>
        <taxon>Magnoliopsida</taxon>
        <taxon>eudicotyledons</taxon>
        <taxon>Gunneridae</taxon>
        <taxon>Pentapetalae</taxon>
        <taxon>rosids</taxon>
        <taxon>fabids</taxon>
        <taxon>Rosales</taxon>
        <taxon>Rosaceae</taxon>
        <taxon>Amygdaloideae</taxon>
        <taxon>Maleae</taxon>
        <taxon>Malus</taxon>
    </lineage>
</organism>
<dbReference type="Gene3D" id="3.40.50.410">
    <property type="entry name" value="von Willebrand factor, type A domain"/>
    <property type="match status" value="1"/>
</dbReference>
<feature type="domain" description="DUF7788" evidence="2">
    <location>
        <begin position="430"/>
        <end position="612"/>
    </location>
</feature>
<dbReference type="Pfam" id="PF25043">
    <property type="entry name" value="DUF7788"/>
    <property type="match status" value="3"/>
</dbReference>
<evidence type="ECO:0000313" key="3">
    <source>
        <dbReference type="EMBL" id="RXH96324.1"/>
    </source>
</evidence>
<sequence length="1771" mass="203052">MKTGQVQLLSVLKACQSYVSNLSQLTRSAAARTPLVGPPELKLPVTSQLSLPQPQLAHQPSPTPSAKEVPYSFGNPCHNLYFHVVGNEPESHEHLNQLLPEAWSHNPLTTLKLIGNLLDNHRLTGKGYDELFYTAAFWLYQNHPKTLAHNVVPIVGSLGAFENILEVLYGIVDVNAKSKRTSREHDCYFEYINLIQEKAGDTGTKRCIAMARNAVDMYERDPNYQLLHERVSDVYAECLKCDIQNLKEYEKQKLDNDNDPKDSEVLELTSAAKWCPSVDSFFDRATLICESIAKKVFPRQEFVEGVSVEEEANYVSRVRERLMSEVLEPLRAAIAKGYKDNTRRWQRLTPKSKFVQTDFPNDFNPRVSRSAIVKYLEDVKAGGKSKIEAGAMLPDEIISNVHDHNYGQLAEHQWKAMVEEIFLKEGKWKSCLAVCDVSGRMCGNPMNVSLGLGLLVSELGEEPWKGKVFTFSRNPQLLTIQGDGLKSRCTFMRMMDNQDWDGETDFQKVFDLILNVALNENLKPEQMIKRVYVFTSDQDFDDASGGSWNTDYEAIQRKYKEKGYGDVVPRIVFWDLNDDKYPMALPAEQGVATLAGYSKKFFKFFLDNDGDIGPDHVVEAAISGERISPCTSPTTLVGPPELKLPTSPPPPPRLHSEYKRAWARTPSAAKSRFRSFGNPFLDIFFHAVGDTPTIRKYLKQLLPFAWSHNPLTTLKVICSLQRSCFTARLFHTAAFWLHQNHPKTLAENVAAFAEPGKFEELLEVLYRNVDVNGEGMRRMVRTREYEYHLELIQEKVDCGGRISSNKRKEMMDMARKAVEMYERDPNYQLLHERVSDLYAECLKSDIQNLKEYEKEKMADAVELRLTTAARWCPSVDSYYDRATLLCESIARKVFLREKCSQGVSVEEEADYGFRVREQLMNEVLEPLRRFMKQCLYDDDFPRERRSHAVKKYWMDIKAGKSKIEASAMRPDEIICHANNRNFEQLADPQWKAMVEEIYLKQGKLKNCLAVCDVSGRMCGHPMNVSLGLGLLVSELSEEPWKGKVFTFSRDPQLLTIQGDDLKSKCVFMRRMDNQDWHGDVDFQKVFDLILDVAANENLKPEQMIKRLYVFTCFQDFDDASVNNWKTDYKAIQRKFKEKGYGDVVPQIVYWDMNDDDLIPWVRYAEQGVSRMSGDCNEFVQFLLDNGVFGPDHVMEAAFSGGQFQSLAIKLPVTSQPPLPQLHIAHKAASNAGVAKKPASFGNPCLDLYFHVKPYSYGTAFKHLNRLLPLAWSHDPLTTLKLVCNLVEGGYDSSGKGEDELFYTAAFWLYQNHPKTLACNVAPIADSFGNFEHILEMLLEIVDGEDENAKRRRLNRGRSYKIKFEDLVQKKIGKRKTVQIAKAKKVIEMYKRDPNFQLLHEQNLKKYEQQQLDNAYDLTQWKLELTPTSRWCPSIDCFFDRATLLCESIAMKVFPREECEKDVSDQEEEADYASRVQERLMDEVLMPLRKFMNSGYSHDFPAERRSDVVKEYMNDVNDAGESEIEADAMFPHEIIRYVNYRNFAELVDPRWKAMVEEIYVKQGKLKNCLAVCDVSGRMVGRPMNVSLGLGLLVSELSEEPWKGKVFTFSRNPQLLSIQGDDLKSKCRFMRRMDNQDWDGDTNFLKVFDLILEVAVNANLKPDQMIKKLYVFTSDQDFDDACGRSWRTDYEAIQRKFKEKGYGDVVPHIVFWDLTGDKYVPVAWCTQHGVTAMRGYSKDFVECFLDNDGVVGPDQVMEAVISDEQFQNLVVVD</sequence>
<dbReference type="InterPro" id="IPR036465">
    <property type="entry name" value="vWFA_dom_sf"/>
</dbReference>
<proteinExistence type="predicted"/>
<evidence type="ECO:0000313" key="4">
    <source>
        <dbReference type="Proteomes" id="UP000290289"/>
    </source>
</evidence>
<comment type="caution">
    <text evidence="3">The sequence shown here is derived from an EMBL/GenBank/DDBJ whole genome shotgun (WGS) entry which is preliminary data.</text>
</comment>
<dbReference type="PANTHER" id="PTHR31373:SF17">
    <property type="entry name" value="OS06G0652100 PROTEIN"/>
    <property type="match status" value="1"/>
</dbReference>
<evidence type="ECO:0000259" key="1">
    <source>
        <dbReference type="Pfam" id="PF11443"/>
    </source>
</evidence>